<dbReference type="Proteomes" id="UP001181355">
    <property type="component" value="Chromosome"/>
</dbReference>
<dbReference type="CDD" id="cd00610">
    <property type="entry name" value="OAT_like"/>
    <property type="match status" value="1"/>
</dbReference>
<evidence type="ECO:0000256" key="1">
    <source>
        <dbReference type="ARBA" id="ARBA00001933"/>
    </source>
</evidence>
<dbReference type="Gene3D" id="3.40.640.10">
    <property type="entry name" value="Type I PLP-dependent aspartate aminotransferase-like (Major domain)"/>
    <property type="match status" value="1"/>
</dbReference>
<evidence type="ECO:0000313" key="9">
    <source>
        <dbReference type="EMBL" id="WMW79451.1"/>
    </source>
</evidence>
<comment type="subunit">
    <text evidence="7">Homodimer.</text>
</comment>
<comment type="pathway">
    <text evidence="2">Porphyrin-containing compound metabolism; protoporphyrin-IX biosynthesis; 5-aminolevulinate from L-glutamyl-tRNA(Glu): step 2/2.</text>
</comment>
<gene>
    <name evidence="7 9" type="primary">hemL</name>
    <name evidence="9" type="ORF">RF679_12420</name>
</gene>
<dbReference type="InterPro" id="IPR004639">
    <property type="entry name" value="4pyrrol_synth_GluAld_NH2Trfase"/>
</dbReference>
<keyword evidence="10" id="KW-1185">Reference proteome</keyword>
<dbReference type="InterPro" id="IPR049704">
    <property type="entry name" value="Aminotrans_3_PPA_site"/>
</dbReference>
<evidence type="ECO:0000256" key="2">
    <source>
        <dbReference type="ARBA" id="ARBA00004819"/>
    </source>
</evidence>
<dbReference type="PANTHER" id="PTHR43713">
    <property type="entry name" value="GLUTAMATE-1-SEMIALDEHYDE 2,1-AMINOMUTASE"/>
    <property type="match status" value="1"/>
</dbReference>
<keyword evidence="7" id="KW-0963">Cytoplasm</keyword>
<dbReference type="InterPro" id="IPR015424">
    <property type="entry name" value="PyrdxlP-dep_Trfase"/>
</dbReference>
<evidence type="ECO:0000256" key="3">
    <source>
        <dbReference type="ARBA" id="ARBA00008981"/>
    </source>
</evidence>
<sequence length="426" mass="45324">MSNNELLFQRAQKTTPGGVNSPVRAFKSVGGTPRFIERAQGPHFWDADGKQYIDYIGSWGPAILGHAHPQVIDAVQKAAANGLSFGAPTEGEILMAEEICKLVPSIEQVRLVSSGTEATMSALRLARGATKRDKIIKFEGCYHGHADALLVKAGSGLLTFGNPTSAGVPEDFTKHTLVLDYNNCEQLQDAFAKYSDEIACVIVEPVAGNMNLIKASSDFLKTMRDLCDQHGSILIFDEVMCGFRVALGGAQSVYEITPDLTALGKVIGGGLPVAAFGGRAEIMKHLAPLGGVYQAGTLSGNPVAVAAGLTTLKLIQQADFYETLTSQTSKLTAGFNAIASKLGVEMCADSIGGMFGIYFTKTIPTSYAEMMQANNASFNKFFHFMLDAGVYLAPSAFEAGFVSITHTDEIIQQTLTAAEISLSQLA</sequence>
<comment type="subcellular location">
    <subcellularLocation>
        <location evidence="7">Cytoplasm</location>
    </subcellularLocation>
</comment>
<evidence type="ECO:0000313" key="10">
    <source>
        <dbReference type="Proteomes" id="UP001181355"/>
    </source>
</evidence>
<reference evidence="9" key="1">
    <citation type="submission" date="2023-09" db="EMBL/GenBank/DDBJ databases">
        <title>Undibacterium sp. 20NA77.5 isolated from freshwater.</title>
        <authorList>
            <person name="Le V."/>
            <person name="Ko S.-R."/>
            <person name="Ahn C.-Y."/>
            <person name="Oh H.-M."/>
        </authorList>
    </citation>
    <scope>NUCLEOTIDE SEQUENCE</scope>
    <source>
        <strain evidence="9">20NA77.5</strain>
    </source>
</reference>
<accession>A0ABY9RH77</accession>
<evidence type="ECO:0000256" key="6">
    <source>
        <dbReference type="ARBA" id="ARBA00023244"/>
    </source>
</evidence>
<dbReference type="InterPro" id="IPR005814">
    <property type="entry name" value="Aminotrans_3"/>
</dbReference>
<evidence type="ECO:0000256" key="4">
    <source>
        <dbReference type="ARBA" id="ARBA00022898"/>
    </source>
</evidence>
<comment type="catalytic activity">
    <reaction evidence="7">
        <text>(S)-4-amino-5-oxopentanoate = 5-aminolevulinate</text>
        <dbReference type="Rhea" id="RHEA:14265"/>
        <dbReference type="ChEBI" id="CHEBI:57501"/>
        <dbReference type="ChEBI" id="CHEBI:356416"/>
        <dbReference type="EC" id="5.4.3.8"/>
    </reaction>
</comment>
<dbReference type="SUPFAM" id="SSF53383">
    <property type="entry name" value="PLP-dependent transferases"/>
    <property type="match status" value="1"/>
</dbReference>
<protein>
    <recommendedName>
        <fullName evidence="7">Glutamate-1-semialdehyde 2,1-aminomutase</fullName>
        <shortName evidence="7">GSA</shortName>
        <ecNumber evidence="7">5.4.3.8</ecNumber>
    </recommendedName>
    <alternativeName>
        <fullName evidence="7">Glutamate-1-semialdehyde aminotransferase</fullName>
        <shortName evidence="7">GSA-AT</shortName>
    </alternativeName>
</protein>
<feature type="modified residue" description="N6-(pyridoxal phosphate)lysine" evidence="7">
    <location>
        <position position="265"/>
    </location>
</feature>
<dbReference type="EMBL" id="CP133720">
    <property type="protein sequence ID" value="WMW79451.1"/>
    <property type="molecule type" value="Genomic_DNA"/>
</dbReference>
<keyword evidence="5 7" id="KW-0413">Isomerase</keyword>
<dbReference type="RefSeq" id="WP_309480948.1">
    <property type="nucleotide sequence ID" value="NZ_CP133720.1"/>
</dbReference>
<dbReference type="PROSITE" id="PS00600">
    <property type="entry name" value="AA_TRANSFER_CLASS_3"/>
    <property type="match status" value="1"/>
</dbReference>
<keyword evidence="6 7" id="KW-0627">Porphyrin biosynthesis</keyword>
<proteinExistence type="inferred from homology"/>
<evidence type="ECO:0000256" key="7">
    <source>
        <dbReference type="HAMAP-Rule" id="MF_00375"/>
    </source>
</evidence>
<dbReference type="Gene3D" id="3.90.1150.10">
    <property type="entry name" value="Aspartate Aminotransferase, domain 1"/>
    <property type="match status" value="1"/>
</dbReference>
<name>A0ABY9RH77_9BURK</name>
<dbReference type="PANTHER" id="PTHR43713:SF3">
    <property type="entry name" value="GLUTAMATE-1-SEMIALDEHYDE 2,1-AMINOMUTASE 1, CHLOROPLASTIC-RELATED"/>
    <property type="match status" value="1"/>
</dbReference>
<dbReference type="NCBIfam" id="NF000818">
    <property type="entry name" value="PRK00062.1"/>
    <property type="match status" value="1"/>
</dbReference>
<dbReference type="EC" id="5.4.3.8" evidence="7"/>
<evidence type="ECO:0000256" key="5">
    <source>
        <dbReference type="ARBA" id="ARBA00023235"/>
    </source>
</evidence>
<dbReference type="InterPro" id="IPR015421">
    <property type="entry name" value="PyrdxlP-dep_Trfase_major"/>
</dbReference>
<feature type="compositionally biased region" description="Polar residues" evidence="8">
    <location>
        <begin position="1"/>
        <end position="18"/>
    </location>
</feature>
<dbReference type="GO" id="GO:0042286">
    <property type="term" value="F:glutamate-1-semialdehyde 2,1-aminomutase activity"/>
    <property type="evidence" value="ECO:0007669"/>
    <property type="project" value="UniProtKB-EC"/>
</dbReference>
<dbReference type="InterPro" id="IPR015422">
    <property type="entry name" value="PyrdxlP-dep_Trfase_small"/>
</dbReference>
<comment type="cofactor">
    <cofactor evidence="1 7">
        <name>pyridoxal 5'-phosphate</name>
        <dbReference type="ChEBI" id="CHEBI:597326"/>
    </cofactor>
</comment>
<dbReference type="HAMAP" id="MF_00375">
    <property type="entry name" value="HemL_aminotrans_3"/>
    <property type="match status" value="1"/>
</dbReference>
<feature type="region of interest" description="Disordered" evidence="8">
    <location>
        <begin position="1"/>
        <end position="22"/>
    </location>
</feature>
<dbReference type="NCBIfam" id="TIGR00713">
    <property type="entry name" value="hemL"/>
    <property type="match status" value="1"/>
</dbReference>
<dbReference type="Pfam" id="PF00202">
    <property type="entry name" value="Aminotran_3"/>
    <property type="match status" value="1"/>
</dbReference>
<evidence type="ECO:0000256" key="8">
    <source>
        <dbReference type="SAM" id="MobiDB-lite"/>
    </source>
</evidence>
<comment type="similarity">
    <text evidence="3 7">Belongs to the class-III pyridoxal-phosphate-dependent aminotransferase family. HemL subfamily.</text>
</comment>
<organism evidence="9 10">
    <name type="scientific">Undibacterium cyanobacteriorum</name>
    <dbReference type="NCBI Taxonomy" id="3073561"/>
    <lineage>
        <taxon>Bacteria</taxon>
        <taxon>Pseudomonadati</taxon>
        <taxon>Pseudomonadota</taxon>
        <taxon>Betaproteobacteria</taxon>
        <taxon>Burkholderiales</taxon>
        <taxon>Oxalobacteraceae</taxon>
        <taxon>Undibacterium</taxon>
    </lineage>
</organism>
<keyword evidence="4 7" id="KW-0663">Pyridoxal phosphate</keyword>